<dbReference type="Proteomes" id="UP000823890">
    <property type="component" value="Unassembled WGS sequence"/>
</dbReference>
<evidence type="ECO:0000313" key="2">
    <source>
        <dbReference type="Proteomes" id="UP000823890"/>
    </source>
</evidence>
<dbReference type="SUPFAM" id="SSF56112">
    <property type="entry name" value="Protein kinase-like (PK-like)"/>
    <property type="match status" value="1"/>
</dbReference>
<sequence>MRLDLDDEVLSVNGKAYRILKLLGKGKGGYSYLAESDQGKVVLKQIHHEPCDYYQFGNKIEAELNDYKHLRKIGIALPELLDVDTESERIIKEYIEGDTVYEMILKDRPLGKCLRQVKEMCRLLYAADTNIDYFPTNFIMQDSVLYYVDYECNKYMEKWNFENWGMKYWSKTPEFLKYAEEHSSVVAKFTTTAQTKKFI</sequence>
<dbReference type="AlphaFoldDB" id="A0A9D2NP92"/>
<accession>A0A9D2NP92</accession>
<protein>
    <submittedName>
        <fullName evidence="1">Uncharacterized protein</fullName>
    </submittedName>
</protein>
<proteinExistence type="predicted"/>
<reference evidence="1" key="2">
    <citation type="submission" date="2021-04" db="EMBL/GenBank/DDBJ databases">
        <authorList>
            <person name="Gilroy R."/>
        </authorList>
    </citation>
    <scope>NUCLEOTIDE SEQUENCE</scope>
    <source>
        <strain evidence="1">ChiW19-954</strain>
    </source>
</reference>
<gene>
    <name evidence="1" type="ORF">H9758_07940</name>
</gene>
<organism evidence="1 2">
    <name type="scientific">Candidatus Mediterraneibacter faecipullorum</name>
    <dbReference type="NCBI Taxonomy" id="2838670"/>
    <lineage>
        <taxon>Bacteria</taxon>
        <taxon>Bacillati</taxon>
        <taxon>Bacillota</taxon>
        <taxon>Clostridia</taxon>
        <taxon>Lachnospirales</taxon>
        <taxon>Lachnospiraceae</taxon>
        <taxon>Mediterraneibacter</taxon>
    </lineage>
</organism>
<dbReference type="EMBL" id="DWWO01000099">
    <property type="protein sequence ID" value="HJC34509.1"/>
    <property type="molecule type" value="Genomic_DNA"/>
</dbReference>
<name>A0A9D2NP92_9FIRM</name>
<comment type="caution">
    <text evidence="1">The sequence shown here is derived from an EMBL/GenBank/DDBJ whole genome shotgun (WGS) entry which is preliminary data.</text>
</comment>
<dbReference type="InterPro" id="IPR011009">
    <property type="entry name" value="Kinase-like_dom_sf"/>
</dbReference>
<reference evidence="1" key="1">
    <citation type="journal article" date="2021" name="PeerJ">
        <title>Extensive microbial diversity within the chicken gut microbiome revealed by metagenomics and culture.</title>
        <authorList>
            <person name="Gilroy R."/>
            <person name="Ravi A."/>
            <person name="Getino M."/>
            <person name="Pursley I."/>
            <person name="Horton D.L."/>
            <person name="Alikhan N.F."/>
            <person name="Baker D."/>
            <person name="Gharbi K."/>
            <person name="Hall N."/>
            <person name="Watson M."/>
            <person name="Adriaenssens E.M."/>
            <person name="Foster-Nyarko E."/>
            <person name="Jarju S."/>
            <person name="Secka A."/>
            <person name="Antonio M."/>
            <person name="Oren A."/>
            <person name="Chaudhuri R.R."/>
            <person name="La Ragione R."/>
            <person name="Hildebrand F."/>
            <person name="Pallen M.J."/>
        </authorList>
    </citation>
    <scope>NUCLEOTIDE SEQUENCE</scope>
    <source>
        <strain evidence="1">ChiW19-954</strain>
    </source>
</reference>
<evidence type="ECO:0000313" key="1">
    <source>
        <dbReference type="EMBL" id="HJC34509.1"/>
    </source>
</evidence>